<accession>A0A8W8NT79</accession>
<evidence type="ECO:0000313" key="4">
    <source>
        <dbReference type="Proteomes" id="UP000005408"/>
    </source>
</evidence>
<organism evidence="3 4">
    <name type="scientific">Magallana gigas</name>
    <name type="common">Pacific oyster</name>
    <name type="synonym">Crassostrea gigas</name>
    <dbReference type="NCBI Taxonomy" id="29159"/>
    <lineage>
        <taxon>Eukaryota</taxon>
        <taxon>Metazoa</taxon>
        <taxon>Spiralia</taxon>
        <taxon>Lophotrochozoa</taxon>
        <taxon>Mollusca</taxon>
        <taxon>Bivalvia</taxon>
        <taxon>Autobranchia</taxon>
        <taxon>Pteriomorphia</taxon>
        <taxon>Ostreida</taxon>
        <taxon>Ostreoidea</taxon>
        <taxon>Ostreidae</taxon>
        <taxon>Magallana</taxon>
    </lineage>
</organism>
<dbReference type="InterPro" id="IPR042086">
    <property type="entry name" value="MeTrfase_capping"/>
</dbReference>
<reference evidence="3" key="1">
    <citation type="submission" date="2022-08" db="UniProtKB">
        <authorList>
            <consortium name="EnsemblMetazoa"/>
        </authorList>
    </citation>
    <scope>IDENTIFICATION</scope>
    <source>
        <strain evidence="3">05x7-T-G4-1.051#20</strain>
    </source>
</reference>
<dbReference type="GO" id="GO:0046872">
    <property type="term" value="F:metal ion binding"/>
    <property type="evidence" value="ECO:0007669"/>
    <property type="project" value="UniProtKB-KW"/>
</dbReference>
<keyword evidence="1" id="KW-0479">Metal-binding</keyword>
<dbReference type="SUPFAM" id="SSF53335">
    <property type="entry name" value="S-adenosyl-L-methionine-dependent methyltransferases"/>
    <property type="match status" value="1"/>
</dbReference>
<keyword evidence="2" id="KW-0460">Magnesium</keyword>
<dbReference type="PANTHER" id="PTHR31009">
    <property type="entry name" value="S-ADENOSYL-L-METHIONINE:CARBOXYL METHYLTRANSFERASE FAMILY PROTEIN"/>
    <property type="match status" value="1"/>
</dbReference>
<dbReference type="EnsemblMetazoa" id="G9347.1">
    <property type="protein sequence ID" value="G9347.1:cds"/>
    <property type="gene ID" value="G9347"/>
</dbReference>
<proteinExistence type="predicted"/>
<evidence type="ECO:0000313" key="3">
    <source>
        <dbReference type="EnsemblMetazoa" id="G9347.1:cds"/>
    </source>
</evidence>
<protein>
    <submittedName>
        <fullName evidence="3">Uncharacterized protein</fullName>
    </submittedName>
</protein>
<evidence type="ECO:0000256" key="2">
    <source>
        <dbReference type="ARBA" id="ARBA00022842"/>
    </source>
</evidence>
<dbReference type="Gene3D" id="3.40.50.150">
    <property type="entry name" value="Vaccinia Virus protein VP39"/>
    <property type="match status" value="1"/>
</dbReference>
<dbReference type="Proteomes" id="UP000005408">
    <property type="component" value="Unassembled WGS sequence"/>
</dbReference>
<dbReference type="GO" id="GO:0008168">
    <property type="term" value="F:methyltransferase activity"/>
    <property type="evidence" value="ECO:0007669"/>
    <property type="project" value="InterPro"/>
</dbReference>
<dbReference type="Pfam" id="PF03492">
    <property type="entry name" value="Methyltransf_7"/>
    <property type="match status" value="1"/>
</dbReference>
<keyword evidence="4" id="KW-1185">Reference proteome</keyword>
<sequence length="425" mass="49130">MFKPKMNPEYSHVNSENFDLFLLPNVGRLKDIFNKYLDGLDFKSKINLTDFGTNDGKNIFPFLRIMIELIRQRSASCEICVTLNDQPTNDFSALVKNAEDFKNEIKDDFLAVHNIPESAYHRCLPDKTIDIGTCSLVVQFLSEYVVLENALMFVPGLLVSDEETTKVRSLAAEDLKTFIRARLTEMKRGAIFFVNIPTDPLKINEMCSSTFYQLYQRNVISKEELRNTFVPVNNARTETDIKTAFVEIGKDNGVEFLHFTHRRVKMYQNKDLLKCVRAWISPSLMAGLCQTRSNNDAADVCELFFHDLRSRLSDMKCVDYNIYEVIFQKLPVYCVEICIDPIIRASKQNLRTKQTRNDTQQTSPDHERTDTWIAIDLESGLQWIQLAVDRTSYDVTYIMHGTKLVRLVTAMLDCREYFTKMENGV</sequence>
<evidence type="ECO:0000256" key="1">
    <source>
        <dbReference type="ARBA" id="ARBA00022723"/>
    </source>
</evidence>
<dbReference type="Gene3D" id="1.10.1200.270">
    <property type="entry name" value="Methyltransferase, alpha-helical capping domain"/>
    <property type="match status" value="1"/>
</dbReference>
<dbReference type="AlphaFoldDB" id="A0A8W8NT79"/>
<dbReference type="InterPro" id="IPR029063">
    <property type="entry name" value="SAM-dependent_MTases_sf"/>
</dbReference>
<dbReference type="InterPro" id="IPR005299">
    <property type="entry name" value="MeTrfase_7"/>
</dbReference>
<name>A0A8W8NT79_MAGGI</name>